<evidence type="ECO:0000313" key="5">
    <source>
        <dbReference type="Proteomes" id="UP001523550"/>
    </source>
</evidence>
<evidence type="ECO:0000256" key="1">
    <source>
        <dbReference type="ARBA" id="ARBA00007430"/>
    </source>
</evidence>
<feature type="transmembrane region" description="Helical" evidence="2">
    <location>
        <begin position="12"/>
        <end position="32"/>
    </location>
</feature>
<protein>
    <submittedName>
        <fullName evidence="4">FlaA1/EpsC-like NDP-sugar epimerase</fullName>
    </submittedName>
</protein>
<dbReference type="Pfam" id="PF02719">
    <property type="entry name" value="Polysacc_synt_2"/>
    <property type="match status" value="1"/>
</dbReference>
<sequence length="627" mass="69225">MNDMQRTLQWRRPLVVLHDLLWIPVAIIMAYWMRFNLDTIPAEFHTSILVLIGVAVPIHAASYWYFGCYRGVWRFASMPDLFRLSKAIVVGALLAVTVVFLYDRLAGVPRSVVFLYPLFLIVATGGARAAYRVYKEFYLSRLRDPNVQRMIVVGAGTDGEHLVRGLRSRHDVLPIGLVDDDPIKWGTEIYGVRVLGPISQLAEICRRYHVDNVILAISSASREAFSRVLSQTNEVGVPCQISSALSEHDSILGGLRPVTTEDVLGRDPVTLDEPAISATFRGKTVLVTGGGGSIGLELCRRVLGHQPARLLLLDLSEYNLYRAEQILMPEAGATRIEFILGNVCDRSHMQGLFGKHRPDIVLHAAAYKHVPLLESNVLAALCNNVQGTRVVAETAAQFEAGKFVLVSTDKTVNPTNVMGASKRVAELICRDLHERHSATDYLITRFGNVLGSAGSVIPLFERQIAEGGPVTVTHPEVKRFFMTVEEATGLITQAAALSRGGEVYVLEMGQPVLIRELAENMIRLSGLKPHKDIEITYTGLRPGEKLEEELFYDSENLHGTAHSKLMLADCGDDLCPKLPEYLQALDIALAEGDEARAIALLKDLVPAFNRFIPETDPGDPTPLRIVK</sequence>
<keyword evidence="2" id="KW-1133">Transmembrane helix</keyword>
<feature type="transmembrane region" description="Helical" evidence="2">
    <location>
        <begin position="87"/>
        <end position="105"/>
    </location>
</feature>
<feature type="transmembrane region" description="Helical" evidence="2">
    <location>
        <begin position="44"/>
        <end position="66"/>
    </location>
</feature>
<dbReference type="InterPro" id="IPR029063">
    <property type="entry name" value="SAM-dependent_MTases_sf"/>
</dbReference>
<dbReference type="PANTHER" id="PTHR43318">
    <property type="entry name" value="UDP-N-ACETYLGLUCOSAMINE 4,6-DEHYDRATASE"/>
    <property type="match status" value="1"/>
</dbReference>
<dbReference type="PANTHER" id="PTHR43318:SF1">
    <property type="entry name" value="POLYSACCHARIDE BIOSYNTHESIS PROTEIN EPSC-RELATED"/>
    <property type="match status" value="1"/>
</dbReference>
<evidence type="ECO:0000259" key="3">
    <source>
        <dbReference type="Pfam" id="PF02719"/>
    </source>
</evidence>
<evidence type="ECO:0000256" key="2">
    <source>
        <dbReference type="SAM" id="Phobius"/>
    </source>
</evidence>
<organism evidence="4 5">
    <name type="scientific">Natronospira proteinivora</name>
    <dbReference type="NCBI Taxonomy" id="1807133"/>
    <lineage>
        <taxon>Bacteria</taxon>
        <taxon>Pseudomonadati</taxon>
        <taxon>Pseudomonadota</taxon>
        <taxon>Gammaproteobacteria</taxon>
        <taxon>Natronospirales</taxon>
        <taxon>Natronospiraceae</taxon>
        <taxon>Natronospira</taxon>
    </lineage>
</organism>
<dbReference type="Pfam" id="PF13727">
    <property type="entry name" value="CoA_binding_3"/>
    <property type="match status" value="1"/>
</dbReference>
<comment type="caution">
    <text evidence="4">The sequence shown here is derived from an EMBL/GenBank/DDBJ whole genome shotgun (WGS) entry which is preliminary data.</text>
</comment>
<dbReference type="InterPro" id="IPR003869">
    <property type="entry name" value="Polysac_CapD-like"/>
</dbReference>
<comment type="similarity">
    <text evidence="1">Belongs to the polysaccharide synthase family.</text>
</comment>
<gene>
    <name evidence="4" type="ORF">J2T60_001910</name>
</gene>
<dbReference type="RefSeq" id="WP_253448954.1">
    <property type="nucleotide sequence ID" value="NZ_JALJYF010000002.1"/>
</dbReference>
<reference evidence="4 5" key="1">
    <citation type="submission" date="2022-03" db="EMBL/GenBank/DDBJ databases">
        <title>Genomic Encyclopedia of Type Strains, Phase III (KMG-III): the genomes of soil and plant-associated and newly described type strains.</title>
        <authorList>
            <person name="Whitman W."/>
        </authorList>
    </citation>
    <scope>NUCLEOTIDE SEQUENCE [LARGE SCALE GENOMIC DNA]</scope>
    <source>
        <strain evidence="4 5">BSker1</strain>
    </source>
</reference>
<dbReference type="SUPFAM" id="SSF51735">
    <property type="entry name" value="NAD(P)-binding Rossmann-fold domains"/>
    <property type="match status" value="1"/>
</dbReference>
<name>A0ABT1G9B0_9GAMM</name>
<accession>A0ABT1G9B0</accession>
<feature type="domain" description="Polysaccharide biosynthesis protein CapD-like" evidence="3">
    <location>
        <begin position="285"/>
        <end position="568"/>
    </location>
</feature>
<feature type="transmembrane region" description="Helical" evidence="2">
    <location>
        <begin position="111"/>
        <end position="131"/>
    </location>
</feature>
<dbReference type="InterPro" id="IPR051203">
    <property type="entry name" value="Polysaccharide_Synthase-Rel"/>
</dbReference>
<dbReference type="Proteomes" id="UP001523550">
    <property type="component" value="Unassembled WGS sequence"/>
</dbReference>
<evidence type="ECO:0000313" key="4">
    <source>
        <dbReference type="EMBL" id="MCP1727910.1"/>
    </source>
</evidence>
<proteinExistence type="inferred from homology"/>
<keyword evidence="2" id="KW-0812">Transmembrane</keyword>
<dbReference type="CDD" id="cd05237">
    <property type="entry name" value="UDP_invert_4-6DH_SDR_e"/>
    <property type="match status" value="1"/>
</dbReference>
<dbReference type="SUPFAM" id="SSF53335">
    <property type="entry name" value="S-adenosyl-L-methionine-dependent methyltransferases"/>
    <property type="match status" value="1"/>
</dbReference>
<dbReference type="EMBL" id="JALJYF010000002">
    <property type="protein sequence ID" value="MCP1727910.1"/>
    <property type="molecule type" value="Genomic_DNA"/>
</dbReference>
<dbReference type="InterPro" id="IPR036291">
    <property type="entry name" value="NAD(P)-bd_dom_sf"/>
</dbReference>
<keyword evidence="5" id="KW-1185">Reference proteome</keyword>
<dbReference type="Gene3D" id="3.40.50.720">
    <property type="entry name" value="NAD(P)-binding Rossmann-like Domain"/>
    <property type="match status" value="2"/>
</dbReference>
<keyword evidence="2" id="KW-0472">Membrane</keyword>